<evidence type="ECO:0000313" key="2">
    <source>
        <dbReference type="Proteomes" id="UP000630142"/>
    </source>
</evidence>
<dbReference type="RefSeq" id="WP_189506530.1">
    <property type="nucleotide sequence ID" value="NZ_BMZQ01000004.1"/>
</dbReference>
<reference evidence="1" key="2">
    <citation type="submission" date="2020-09" db="EMBL/GenBank/DDBJ databases">
        <authorList>
            <person name="Sun Q."/>
            <person name="Kim S."/>
        </authorList>
    </citation>
    <scope>NUCLEOTIDE SEQUENCE</scope>
    <source>
        <strain evidence="1">KCTC 42249</strain>
    </source>
</reference>
<comment type="caution">
    <text evidence="1">The sequence shown here is derived from an EMBL/GenBank/DDBJ whole genome shotgun (WGS) entry which is preliminary data.</text>
</comment>
<evidence type="ECO:0000313" key="1">
    <source>
        <dbReference type="EMBL" id="GHD21673.1"/>
    </source>
</evidence>
<reference evidence="1" key="1">
    <citation type="journal article" date="2014" name="Int. J. Syst. Evol. Microbiol.">
        <title>Complete genome sequence of Corynebacterium casei LMG S-19264T (=DSM 44701T), isolated from a smear-ripened cheese.</title>
        <authorList>
            <consortium name="US DOE Joint Genome Institute (JGI-PGF)"/>
            <person name="Walter F."/>
            <person name="Albersmeier A."/>
            <person name="Kalinowski J."/>
            <person name="Ruckert C."/>
        </authorList>
    </citation>
    <scope>NUCLEOTIDE SEQUENCE</scope>
    <source>
        <strain evidence="1">KCTC 42249</strain>
    </source>
</reference>
<dbReference type="EMBL" id="BMZQ01000004">
    <property type="protein sequence ID" value="GHD21673.1"/>
    <property type="molecule type" value="Genomic_DNA"/>
</dbReference>
<keyword evidence="2" id="KW-1185">Reference proteome</keyword>
<gene>
    <name evidence="1" type="ORF">GCM10016234_35220</name>
</gene>
<dbReference type="AlphaFoldDB" id="A0A8J3GM91"/>
<accession>A0A8J3GM91</accession>
<protein>
    <submittedName>
        <fullName evidence="1">Uncharacterized protein</fullName>
    </submittedName>
</protein>
<sequence>MRFVFPHSHAFRKGRVTVDDDGKPGPECLVEFGDGITVIAEWSGEDDVLRLSIPEYCTARGTVVNGRTWRVAKGKDRLWRSELLSMNVADQSANVSSLAPDER</sequence>
<dbReference type="Proteomes" id="UP000630142">
    <property type="component" value="Unassembled WGS sequence"/>
</dbReference>
<organism evidence="1 2">
    <name type="scientific">Tianweitania populi</name>
    <dbReference type="NCBI Taxonomy" id="1607949"/>
    <lineage>
        <taxon>Bacteria</taxon>
        <taxon>Pseudomonadati</taxon>
        <taxon>Pseudomonadota</taxon>
        <taxon>Alphaproteobacteria</taxon>
        <taxon>Hyphomicrobiales</taxon>
        <taxon>Phyllobacteriaceae</taxon>
        <taxon>Tianweitania</taxon>
    </lineage>
</organism>
<name>A0A8J3GM91_9HYPH</name>
<proteinExistence type="predicted"/>